<keyword evidence="1 3" id="KW-0732">Signal</keyword>
<feature type="region of interest" description="Disordered" evidence="2">
    <location>
        <begin position="252"/>
        <end position="298"/>
    </location>
</feature>
<dbReference type="PROSITE" id="PS51272">
    <property type="entry name" value="SLH"/>
    <property type="match status" value="3"/>
</dbReference>
<proteinExistence type="predicted"/>
<feature type="domain" description="SLH" evidence="4">
    <location>
        <begin position="552"/>
        <end position="613"/>
    </location>
</feature>
<dbReference type="AlphaFoldDB" id="A0A372LPZ3"/>
<evidence type="ECO:0000256" key="3">
    <source>
        <dbReference type="SAM" id="SignalP"/>
    </source>
</evidence>
<protein>
    <recommendedName>
        <fullName evidence="4">SLH domain-containing protein</fullName>
    </recommendedName>
</protein>
<keyword evidence="6" id="KW-1185">Reference proteome</keyword>
<dbReference type="EMBL" id="QVTE01000024">
    <property type="protein sequence ID" value="RFU69533.1"/>
    <property type="molecule type" value="Genomic_DNA"/>
</dbReference>
<dbReference type="PANTHER" id="PTHR43308:SF5">
    <property type="entry name" value="S-LAYER PROTEIN _ PEPTIDOGLYCAN ENDO-BETA-N-ACETYLGLUCOSAMINIDASE"/>
    <property type="match status" value="1"/>
</dbReference>
<evidence type="ECO:0000313" key="5">
    <source>
        <dbReference type="EMBL" id="RFU69533.1"/>
    </source>
</evidence>
<feature type="domain" description="SLH" evidence="4">
    <location>
        <begin position="619"/>
        <end position="679"/>
    </location>
</feature>
<feature type="signal peptide" evidence="3">
    <location>
        <begin position="1"/>
        <end position="25"/>
    </location>
</feature>
<feature type="compositionally biased region" description="Pro residues" evidence="2">
    <location>
        <begin position="276"/>
        <end position="287"/>
    </location>
</feature>
<comment type="caution">
    <text evidence="5">The sequence shown here is derived from an EMBL/GenBank/DDBJ whole genome shotgun (WGS) entry which is preliminary data.</text>
</comment>
<evidence type="ECO:0000256" key="2">
    <source>
        <dbReference type="SAM" id="MobiDB-lite"/>
    </source>
</evidence>
<name>A0A372LPZ3_9BACI</name>
<evidence type="ECO:0000259" key="4">
    <source>
        <dbReference type="PROSITE" id="PS51272"/>
    </source>
</evidence>
<evidence type="ECO:0000256" key="1">
    <source>
        <dbReference type="ARBA" id="ARBA00022729"/>
    </source>
</evidence>
<accession>A0A372LPZ3</accession>
<dbReference type="Proteomes" id="UP000264541">
    <property type="component" value="Unassembled WGS sequence"/>
</dbReference>
<dbReference type="InterPro" id="IPR051465">
    <property type="entry name" value="Cell_Envelope_Struct_Comp"/>
</dbReference>
<dbReference type="InterPro" id="IPR001119">
    <property type="entry name" value="SLH_dom"/>
</dbReference>
<dbReference type="PANTHER" id="PTHR43308">
    <property type="entry name" value="OUTER MEMBRANE PROTEIN ALPHA-RELATED"/>
    <property type="match status" value="1"/>
</dbReference>
<feature type="chain" id="PRO_5039224939" description="SLH domain-containing protein" evidence="3">
    <location>
        <begin position="26"/>
        <end position="679"/>
    </location>
</feature>
<organism evidence="5 6">
    <name type="scientific">Peribacillus saganii</name>
    <dbReference type="NCBI Taxonomy" id="2303992"/>
    <lineage>
        <taxon>Bacteria</taxon>
        <taxon>Bacillati</taxon>
        <taxon>Bacillota</taxon>
        <taxon>Bacilli</taxon>
        <taxon>Bacillales</taxon>
        <taxon>Bacillaceae</taxon>
        <taxon>Peribacillus</taxon>
    </lineage>
</organism>
<gene>
    <name evidence="5" type="ORF">D0469_09205</name>
</gene>
<reference evidence="5 6" key="1">
    <citation type="submission" date="2018-08" db="EMBL/GenBank/DDBJ databases">
        <title>Bacillus chawlae sp. nov., Bacillus glennii sp. nov., and Bacillus saganii sp. nov. Isolated from the Vehicle Assembly Building at Kennedy Space Center where the Viking Spacecraft were Assembled.</title>
        <authorList>
            <person name="Seuylemezian A."/>
            <person name="Vaishampayan P."/>
        </authorList>
    </citation>
    <scope>NUCLEOTIDE SEQUENCE [LARGE SCALE GENOMIC DNA]</scope>
    <source>
        <strain evidence="5 6">V47-23a</strain>
    </source>
</reference>
<sequence length="679" mass="72866">MKKYPFSNKAIKAMLVASMALTPLASSVVLQPNEVSAAQEYNSLDDLINKLEQIYTNDNILNDTERGNIKTAVSAVYSEFNSLSDREWDSIVSNIIVDGKESDDVKDLAKDMILILNALTLEDLNDKISEFRSKYNDDSIKDILDNPNVSEDSVLNYFAAVELEFLKELGKVEDISDLSSIDYYYSLYTAFKNAGDDYPNEYVAFTGMFDFNISALIDLKASLDQVDVGVKGAALSAIHKIATALKVEPPVVTPPVVTPPDSSGGGGGGGSTAPTTPTPPTTPPTPAPGQVGQTPDSITKDPAKVVEAIKEAKDFTKLVIGGTGAAAAVDVPQSVLKAVAEKNPAAVVEVKIDKGSYALPVSEINLDNLAKELGVEAKDVKISINVTVTTDTAKVIETNGLKAVAPVLEFEVTAKGAGDKTVSIVKTKFNGYVDRTIVGEKDFNANQSTGVRLNNDGTFASLPTYFDGKTATIKSLTNSKYTVVENSKTFKDVDGGANWAEAHIEKLASKYVISGKTQDNYAPNDFMTRGEFAALISRSLGLVAQDASAVKFSDVSTTQALNKNGEIAAAVEAGIIFGKKDGRFYPYDRITRAEAAMMISRAMDYAKASDNDLDKSKKLADLEDLKQIGATSRASVEKVIQAGVMSGYSNGNFGPNDNTKRDQMATILDKFLQFIKFSN</sequence>
<dbReference type="Pfam" id="PF00395">
    <property type="entry name" value="SLH"/>
    <property type="match status" value="3"/>
</dbReference>
<dbReference type="RefSeq" id="WP_117326457.1">
    <property type="nucleotide sequence ID" value="NZ_QVTE01000024.1"/>
</dbReference>
<dbReference type="OrthoDB" id="663332at2"/>
<evidence type="ECO:0000313" key="6">
    <source>
        <dbReference type="Proteomes" id="UP000264541"/>
    </source>
</evidence>
<feature type="domain" description="SLH" evidence="4">
    <location>
        <begin position="487"/>
        <end position="550"/>
    </location>
</feature>